<dbReference type="Proteomes" id="UP000187209">
    <property type="component" value="Unassembled WGS sequence"/>
</dbReference>
<evidence type="ECO:0000313" key="4">
    <source>
        <dbReference type="Proteomes" id="UP000187209"/>
    </source>
</evidence>
<evidence type="ECO:0000259" key="2">
    <source>
        <dbReference type="PROSITE" id="PS50234"/>
    </source>
</evidence>
<dbReference type="InterPro" id="IPR002035">
    <property type="entry name" value="VWF_A"/>
</dbReference>
<evidence type="ECO:0000313" key="3">
    <source>
        <dbReference type="EMBL" id="OMJ79630.1"/>
    </source>
</evidence>
<dbReference type="PANTHER" id="PTHR10579">
    <property type="entry name" value="CALCIUM-ACTIVATED CHLORIDE CHANNEL REGULATOR"/>
    <property type="match status" value="1"/>
</dbReference>
<protein>
    <recommendedName>
        <fullName evidence="2">VWFA domain-containing protein</fullName>
    </recommendedName>
</protein>
<dbReference type="OrthoDB" id="687730at2759"/>
<dbReference type="SMART" id="SM00327">
    <property type="entry name" value="VWA"/>
    <property type="match status" value="1"/>
</dbReference>
<organism evidence="3 4">
    <name type="scientific">Stentor coeruleus</name>
    <dbReference type="NCBI Taxonomy" id="5963"/>
    <lineage>
        <taxon>Eukaryota</taxon>
        <taxon>Sar</taxon>
        <taxon>Alveolata</taxon>
        <taxon>Ciliophora</taxon>
        <taxon>Postciliodesmatophora</taxon>
        <taxon>Heterotrichea</taxon>
        <taxon>Heterotrichida</taxon>
        <taxon>Stentoridae</taxon>
        <taxon>Stentor</taxon>
    </lineage>
</organism>
<dbReference type="Gene3D" id="3.40.50.410">
    <property type="entry name" value="von Willebrand factor, type A domain"/>
    <property type="match status" value="1"/>
</dbReference>
<dbReference type="SUPFAM" id="SSF53300">
    <property type="entry name" value="vWA-like"/>
    <property type="match status" value="1"/>
</dbReference>
<dbReference type="PANTHER" id="PTHR10579:SF43">
    <property type="entry name" value="ZINC FINGER (C3HC4-TYPE RING FINGER) FAMILY PROTEIN"/>
    <property type="match status" value="1"/>
</dbReference>
<proteinExistence type="predicted"/>
<dbReference type="InterPro" id="IPR051266">
    <property type="entry name" value="CLCR"/>
</dbReference>
<accession>A0A1R2BSA1</accession>
<feature type="region of interest" description="Disordered" evidence="1">
    <location>
        <begin position="674"/>
        <end position="717"/>
    </location>
</feature>
<feature type="domain" description="VWFA" evidence="2">
    <location>
        <begin position="176"/>
        <end position="359"/>
    </location>
</feature>
<dbReference type="Pfam" id="PF00092">
    <property type="entry name" value="VWA"/>
    <property type="match status" value="1"/>
</dbReference>
<evidence type="ECO:0000256" key="1">
    <source>
        <dbReference type="SAM" id="MobiDB-lite"/>
    </source>
</evidence>
<gene>
    <name evidence="3" type="ORF">SteCoe_20305</name>
</gene>
<dbReference type="EMBL" id="MPUH01000461">
    <property type="protein sequence ID" value="OMJ79630.1"/>
    <property type="molecule type" value="Genomic_DNA"/>
</dbReference>
<sequence>MDGKGNNLSEDDALKRLMMFGSDIRNISQTMPFSSLLNPNIQGMIDLSNSRSQSMPNFPNFSNMFTQDQIYGLQTHIKSNMPSFEQYQKLMNDPYKNPMAVATFYTNNLVLNTDEPLEIVAEKPKAESCENFISFSIKPLYDKLKLRNIIELPCIVTLKGGIADLELIEKNRQGLDLIFVVDISHSMRSAKIELVKKTMEFVITLLKDFDRISIIGFNNSAFIYCPLTVMNEQGKAKVIEAIKYLRPNGRTNIECGVRAALHILADRKVCNQVSSILLLSDGGDNYKRTINKRVKVAIEEFKPRIKSSFRMHTFGYGKDHDSIVMNLMAQLTNGNFYYVENEATVSDAFANFALLASNIQVSLTTKACEVPFKLSKVYSNTGDTVFTMPNVFFGDNKDSVFVLDFEAAQENFIGQKIVPIEAVATFTLKNGEKTRKTAVLELFIVGNDEEVKKNEKVLLEYYRVKGAESLKRVMEFADAGKFAEAREVARISEEEISNSEVANNPKIQALIRDIKDSQQRTQSNNTWNSGGRAQVTSIQSSHFNKVAKGNCMNYQNSVQCAYSVNSNAYMNSKPLPTQYAQSVPMANNFSSPGMPQQTFPMANNFPPPGMPQQAFPMVNNFPPPGMPQQTFPMANNFPPPGIPQQAFPMVNNFPPSGMPQQAFPNFIQPNFVPPQMPGPPQFQVPQMIRPHQQVPNVQAPLPAPIKKKSQVPPQNKP</sequence>
<reference evidence="3 4" key="1">
    <citation type="submission" date="2016-11" db="EMBL/GenBank/DDBJ databases">
        <title>The macronuclear genome of Stentor coeruleus: a giant cell with tiny introns.</title>
        <authorList>
            <person name="Slabodnick M."/>
            <person name="Ruby J.G."/>
            <person name="Reiff S.B."/>
            <person name="Swart E.C."/>
            <person name="Gosai S."/>
            <person name="Prabakaran S."/>
            <person name="Witkowska E."/>
            <person name="Larue G.E."/>
            <person name="Fisher S."/>
            <person name="Freeman R.M."/>
            <person name="Gunawardena J."/>
            <person name="Chu W."/>
            <person name="Stover N.A."/>
            <person name="Gregory B.D."/>
            <person name="Nowacki M."/>
            <person name="Derisi J."/>
            <person name="Roy S.W."/>
            <person name="Marshall W.F."/>
            <person name="Sood P."/>
        </authorList>
    </citation>
    <scope>NUCLEOTIDE SEQUENCE [LARGE SCALE GENOMIC DNA]</scope>
    <source>
        <strain evidence="3">WM001</strain>
    </source>
</reference>
<name>A0A1R2BSA1_9CILI</name>
<dbReference type="AlphaFoldDB" id="A0A1R2BSA1"/>
<dbReference type="InterPro" id="IPR036465">
    <property type="entry name" value="vWFA_dom_sf"/>
</dbReference>
<dbReference type="PROSITE" id="PS50234">
    <property type="entry name" value="VWFA"/>
    <property type="match status" value="1"/>
</dbReference>
<keyword evidence="4" id="KW-1185">Reference proteome</keyword>
<comment type="caution">
    <text evidence="3">The sequence shown here is derived from an EMBL/GenBank/DDBJ whole genome shotgun (WGS) entry which is preliminary data.</text>
</comment>